<keyword evidence="1" id="KW-0472">Membrane</keyword>
<comment type="caution">
    <text evidence="2">The sequence shown here is derived from an EMBL/GenBank/DDBJ whole genome shotgun (WGS) entry which is preliminary data.</text>
</comment>
<name>A0A1Y4MKU0_9FIRM</name>
<evidence type="ECO:0000313" key="2">
    <source>
        <dbReference type="EMBL" id="OUP69346.1"/>
    </source>
</evidence>
<dbReference type="EMBL" id="NFKP01000010">
    <property type="protein sequence ID" value="OUP69346.1"/>
    <property type="molecule type" value="Genomic_DNA"/>
</dbReference>
<evidence type="ECO:0000256" key="1">
    <source>
        <dbReference type="SAM" id="Phobius"/>
    </source>
</evidence>
<accession>A0A1Y4MKU0</accession>
<evidence type="ECO:0000313" key="3">
    <source>
        <dbReference type="Proteomes" id="UP000196386"/>
    </source>
</evidence>
<protein>
    <submittedName>
        <fullName evidence="2">Uncharacterized protein</fullName>
    </submittedName>
</protein>
<gene>
    <name evidence="2" type="ORF">B5F11_09675</name>
</gene>
<organism evidence="2 3">
    <name type="scientific">Anaerotruncus colihominis</name>
    <dbReference type="NCBI Taxonomy" id="169435"/>
    <lineage>
        <taxon>Bacteria</taxon>
        <taxon>Bacillati</taxon>
        <taxon>Bacillota</taxon>
        <taxon>Clostridia</taxon>
        <taxon>Eubacteriales</taxon>
        <taxon>Oscillospiraceae</taxon>
        <taxon>Anaerotruncus</taxon>
    </lineage>
</organism>
<feature type="transmembrane region" description="Helical" evidence="1">
    <location>
        <begin position="40"/>
        <end position="65"/>
    </location>
</feature>
<keyword evidence="1" id="KW-0812">Transmembrane</keyword>
<dbReference type="Proteomes" id="UP000196386">
    <property type="component" value="Unassembled WGS sequence"/>
</dbReference>
<dbReference type="AlphaFoldDB" id="A0A1Y4MKU0"/>
<reference evidence="3" key="1">
    <citation type="submission" date="2017-04" db="EMBL/GenBank/DDBJ databases">
        <title>Function of individual gut microbiota members based on whole genome sequencing of pure cultures obtained from chicken caecum.</title>
        <authorList>
            <person name="Medvecky M."/>
            <person name="Cejkova D."/>
            <person name="Polansky O."/>
            <person name="Karasova D."/>
            <person name="Kubasova T."/>
            <person name="Cizek A."/>
            <person name="Rychlik I."/>
        </authorList>
    </citation>
    <scope>NUCLEOTIDE SEQUENCE [LARGE SCALE GENOMIC DNA]</scope>
    <source>
        <strain evidence="3">An175</strain>
    </source>
</reference>
<proteinExistence type="predicted"/>
<keyword evidence="1" id="KW-1133">Transmembrane helix</keyword>
<dbReference type="RefSeq" id="WP_087301221.1">
    <property type="nucleotide sequence ID" value="NZ_NFKP01000010.1"/>
</dbReference>
<sequence>MESKNKKEDKIDYAHSLKETCKKVLKAIRPVVVRVGKMSFWAMALMCCLLRLFVVYPLGSLLAIAGGCTWLYQNFNFFKLGLLKALSALMRVLGGYEQKSIWFEREGRGKIRNLITRFSNENISYCNLVEQIPDFPSESHWYAISNGLKDMGILSQTARHAFYISWHLPEQAAESSTNMA</sequence>